<evidence type="ECO:0000313" key="2">
    <source>
        <dbReference type="Proteomes" id="UP000799779"/>
    </source>
</evidence>
<dbReference type="AlphaFoldDB" id="A0A6A5WJ90"/>
<proteinExistence type="predicted"/>
<keyword evidence="2" id="KW-1185">Reference proteome</keyword>
<dbReference type="Proteomes" id="UP000799779">
    <property type="component" value="Unassembled WGS sequence"/>
</dbReference>
<dbReference type="EMBL" id="ML977580">
    <property type="protein sequence ID" value="KAF2001970.1"/>
    <property type="molecule type" value="Genomic_DNA"/>
</dbReference>
<reference evidence="1" key="1">
    <citation type="journal article" date="2020" name="Stud. Mycol.">
        <title>101 Dothideomycetes genomes: a test case for predicting lifestyles and emergence of pathogens.</title>
        <authorList>
            <person name="Haridas S."/>
            <person name="Albert R."/>
            <person name="Binder M."/>
            <person name="Bloem J."/>
            <person name="Labutti K."/>
            <person name="Salamov A."/>
            <person name="Andreopoulos B."/>
            <person name="Baker S."/>
            <person name="Barry K."/>
            <person name="Bills G."/>
            <person name="Bluhm B."/>
            <person name="Cannon C."/>
            <person name="Castanera R."/>
            <person name="Culley D."/>
            <person name="Daum C."/>
            <person name="Ezra D."/>
            <person name="Gonzalez J."/>
            <person name="Henrissat B."/>
            <person name="Kuo A."/>
            <person name="Liang C."/>
            <person name="Lipzen A."/>
            <person name="Lutzoni F."/>
            <person name="Magnuson J."/>
            <person name="Mondo S."/>
            <person name="Nolan M."/>
            <person name="Ohm R."/>
            <person name="Pangilinan J."/>
            <person name="Park H.-J."/>
            <person name="Ramirez L."/>
            <person name="Alfaro M."/>
            <person name="Sun H."/>
            <person name="Tritt A."/>
            <person name="Yoshinaga Y."/>
            <person name="Zwiers L.-H."/>
            <person name="Turgeon B."/>
            <person name="Goodwin S."/>
            <person name="Spatafora J."/>
            <person name="Crous P."/>
            <person name="Grigoriev I."/>
        </authorList>
    </citation>
    <scope>NUCLEOTIDE SEQUENCE</scope>
    <source>
        <strain evidence="1">CBS 123094</strain>
    </source>
</reference>
<accession>A0A6A5WJ90</accession>
<organism evidence="1 2">
    <name type="scientific">Amniculicola lignicola CBS 123094</name>
    <dbReference type="NCBI Taxonomy" id="1392246"/>
    <lineage>
        <taxon>Eukaryota</taxon>
        <taxon>Fungi</taxon>
        <taxon>Dikarya</taxon>
        <taxon>Ascomycota</taxon>
        <taxon>Pezizomycotina</taxon>
        <taxon>Dothideomycetes</taxon>
        <taxon>Pleosporomycetidae</taxon>
        <taxon>Pleosporales</taxon>
        <taxon>Amniculicolaceae</taxon>
        <taxon>Amniculicola</taxon>
    </lineage>
</organism>
<gene>
    <name evidence="1" type="ORF">P154DRAFT_619032</name>
</gene>
<protein>
    <submittedName>
        <fullName evidence="1">Uncharacterized protein</fullName>
    </submittedName>
</protein>
<evidence type="ECO:0000313" key="1">
    <source>
        <dbReference type="EMBL" id="KAF2001970.1"/>
    </source>
</evidence>
<name>A0A6A5WJ90_9PLEO</name>
<sequence>MAEAVPRPSPRPLPVPLPLPQCLAAPAQYPQILLTPRGKAVRIICLAPASTPQRLRLTLFTRNATAISCSSPVQDSSTSSANPIRADSASVRWHLQRTALPRGATTFDGSTNPVASPKPSIPAIKLCPAVLCRRRDRVARKPPAIPGATDSTCKPLCSRMSSLTYVACQLPLQ</sequence>